<reference evidence="2 3" key="1">
    <citation type="journal article" date="2019" name="Nat. Ecol. Evol.">
        <title>Megaphylogeny resolves global patterns of mushroom evolution.</title>
        <authorList>
            <person name="Varga T."/>
            <person name="Krizsan K."/>
            <person name="Foldi C."/>
            <person name="Dima B."/>
            <person name="Sanchez-Garcia M."/>
            <person name="Sanchez-Ramirez S."/>
            <person name="Szollosi G.J."/>
            <person name="Szarkandi J.G."/>
            <person name="Papp V."/>
            <person name="Albert L."/>
            <person name="Andreopoulos W."/>
            <person name="Angelini C."/>
            <person name="Antonin V."/>
            <person name="Barry K.W."/>
            <person name="Bougher N.L."/>
            <person name="Buchanan P."/>
            <person name="Buyck B."/>
            <person name="Bense V."/>
            <person name="Catcheside P."/>
            <person name="Chovatia M."/>
            <person name="Cooper J."/>
            <person name="Damon W."/>
            <person name="Desjardin D."/>
            <person name="Finy P."/>
            <person name="Geml J."/>
            <person name="Haridas S."/>
            <person name="Hughes K."/>
            <person name="Justo A."/>
            <person name="Karasinski D."/>
            <person name="Kautmanova I."/>
            <person name="Kiss B."/>
            <person name="Kocsube S."/>
            <person name="Kotiranta H."/>
            <person name="LaButti K.M."/>
            <person name="Lechner B.E."/>
            <person name="Liimatainen K."/>
            <person name="Lipzen A."/>
            <person name="Lukacs Z."/>
            <person name="Mihaltcheva S."/>
            <person name="Morgado L.N."/>
            <person name="Niskanen T."/>
            <person name="Noordeloos M.E."/>
            <person name="Ohm R.A."/>
            <person name="Ortiz-Santana B."/>
            <person name="Ovrebo C."/>
            <person name="Racz N."/>
            <person name="Riley R."/>
            <person name="Savchenko A."/>
            <person name="Shiryaev A."/>
            <person name="Soop K."/>
            <person name="Spirin V."/>
            <person name="Szebenyi C."/>
            <person name="Tomsovsky M."/>
            <person name="Tulloss R.E."/>
            <person name="Uehling J."/>
            <person name="Grigoriev I.V."/>
            <person name="Vagvolgyi C."/>
            <person name="Papp T."/>
            <person name="Martin F.M."/>
            <person name="Miettinen O."/>
            <person name="Hibbett D.S."/>
            <person name="Nagy L.G."/>
        </authorList>
    </citation>
    <scope>NUCLEOTIDE SEQUENCE [LARGE SCALE GENOMIC DNA]</scope>
    <source>
        <strain evidence="2 3">CBS 121175</strain>
    </source>
</reference>
<evidence type="ECO:0000313" key="2">
    <source>
        <dbReference type="EMBL" id="TFK18652.1"/>
    </source>
</evidence>
<dbReference type="AlphaFoldDB" id="A0A5C3KFB1"/>
<proteinExistence type="predicted"/>
<keyword evidence="1" id="KW-0732">Signal</keyword>
<accession>A0A5C3KFB1</accession>
<feature type="chain" id="PRO_5022864332" evidence="1">
    <location>
        <begin position="21"/>
        <end position="343"/>
    </location>
</feature>
<gene>
    <name evidence="2" type="ORF">FA15DRAFT_247679</name>
</gene>
<dbReference type="EMBL" id="ML210386">
    <property type="protein sequence ID" value="TFK18652.1"/>
    <property type="molecule type" value="Genomic_DNA"/>
</dbReference>
<evidence type="ECO:0000313" key="3">
    <source>
        <dbReference type="Proteomes" id="UP000307440"/>
    </source>
</evidence>
<dbReference type="Proteomes" id="UP000307440">
    <property type="component" value="Unassembled WGS sequence"/>
</dbReference>
<sequence length="343" mass="36900">MARLSTCFAVLLSALVAVQASPILIKDQHQNVDLGQHQKVDLGQHQKVDFQIDPICQSFAIQIFSQLQNCDRELQLIQHQFGRNARLNRVVENVKGGLFDARRGIDEFNLGIKDQLIIEKLSLGRKDLALGLNRAKDGFKQLRTNHRGVNRRVNRAKVNLRDSLLVANQLLEKCGAIEREVRQPLIWDVPSLTLTGSEPEETGKDVEILESVGSGVIAEPTADFTLPGEPLQTGAPSEIFDINTCPPPVTVTVTAGAAEITDSVSLEVTPTASAEESLITDSVVIESESVTESVGEGATAVESESVTESVSESATATEFNEGPVPTAAALVGGADSYRDVGPN</sequence>
<feature type="signal peptide" evidence="1">
    <location>
        <begin position="1"/>
        <end position="20"/>
    </location>
</feature>
<protein>
    <submittedName>
        <fullName evidence="2">Uncharacterized protein</fullName>
    </submittedName>
</protein>
<keyword evidence="3" id="KW-1185">Reference proteome</keyword>
<name>A0A5C3KFB1_COPMA</name>
<evidence type="ECO:0000256" key="1">
    <source>
        <dbReference type="SAM" id="SignalP"/>
    </source>
</evidence>
<organism evidence="2 3">
    <name type="scientific">Coprinopsis marcescibilis</name>
    <name type="common">Agaric fungus</name>
    <name type="synonym">Psathyrella marcescibilis</name>
    <dbReference type="NCBI Taxonomy" id="230819"/>
    <lineage>
        <taxon>Eukaryota</taxon>
        <taxon>Fungi</taxon>
        <taxon>Dikarya</taxon>
        <taxon>Basidiomycota</taxon>
        <taxon>Agaricomycotina</taxon>
        <taxon>Agaricomycetes</taxon>
        <taxon>Agaricomycetidae</taxon>
        <taxon>Agaricales</taxon>
        <taxon>Agaricineae</taxon>
        <taxon>Psathyrellaceae</taxon>
        <taxon>Coprinopsis</taxon>
    </lineage>
</organism>